<dbReference type="Pfam" id="PF00588">
    <property type="entry name" value="SpoU_methylase"/>
    <property type="match status" value="1"/>
</dbReference>
<dbReference type="GO" id="GO:0008168">
    <property type="term" value="F:methyltransferase activity"/>
    <property type="evidence" value="ECO:0007669"/>
    <property type="project" value="UniProtKB-KW"/>
</dbReference>
<proteinExistence type="inferred from homology"/>
<protein>
    <submittedName>
        <fullName evidence="5">TrmH family RNA methyltransferase</fullName>
    </submittedName>
</protein>
<dbReference type="InterPro" id="IPR029028">
    <property type="entry name" value="Alpha/beta_knot_MTases"/>
</dbReference>
<accession>A0ABW2V5Z1</accession>
<gene>
    <name evidence="5" type="ORF">ACFQWB_08605</name>
</gene>
<reference evidence="6" key="1">
    <citation type="journal article" date="2019" name="Int. J. Syst. Evol. Microbiol.">
        <title>The Global Catalogue of Microorganisms (GCM) 10K type strain sequencing project: providing services to taxonomists for standard genome sequencing and annotation.</title>
        <authorList>
            <consortium name="The Broad Institute Genomics Platform"/>
            <consortium name="The Broad Institute Genome Sequencing Center for Infectious Disease"/>
            <person name="Wu L."/>
            <person name="Ma J."/>
        </authorList>
    </citation>
    <scope>NUCLEOTIDE SEQUENCE [LARGE SCALE GENOMIC DNA]</scope>
    <source>
        <strain evidence="6">JCM 18657</strain>
    </source>
</reference>
<dbReference type="InterPro" id="IPR053888">
    <property type="entry name" value="MRM3-like_sub_bind"/>
</dbReference>
<evidence type="ECO:0000256" key="2">
    <source>
        <dbReference type="ARBA" id="ARBA00022603"/>
    </source>
</evidence>
<dbReference type="PANTHER" id="PTHR43191:SF2">
    <property type="entry name" value="RRNA METHYLTRANSFERASE 3, MITOCHONDRIAL"/>
    <property type="match status" value="1"/>
</dbReference>
<comment type="similarity">
    <text evidence="1">Belongs to the class IV-like SAM-binding methyltransferase superfamily. RNA methyltransferase TrmH family.</text>
</comment>
<evidence type="ECO:0000256" key="3">
    <source>
        <dbReference type="ARBA" id="ARBA00022679"/>
    </source>
</evidence>
<name>A0ABW2V5Z1_9BACL</name>
<keyword evidence="6" id="KW-1185">Reference proteome</keyword>
<evidence type="ECO:0000256" key="1">
    <source>
        <dbReference type="ARBA" id="ARBA00007228"/>
    </source>
</evidence>
<sequence>MTNIRTEVQIQSVQNPRVKEWAQLAERKHRDRQGKYIIEGVHLVQEALRHGADIETVLLAADRPMPEELREFAPVAVGGAAAEEAAGSSRIEWIGVSPAVMDKLADAKTPQGVAAVVRKPSQDPAALLRRPAPLVVAVDGVQDPGNLGAIIRSADAAGADGVLLGRGTVDLYNPKTLRSTMGSLYHLPVIAADLPQWLRQAREAGHRTIGMSLQAKATLYETDLRAGSWIVLGNEGQGLSPEVQAEVDTTLIIPMKGAAESLNVAMAGTVVLFEALRQRGFSPDKNSCS</sequence>
<dbReference type="Pfam" id="PF22435">
    <property type="entry name" value="MRM3-like_sub_bind"/>
    <property type="match status" value="1"/>
</dbReference>
<dbReference type="CDD" id="cd18095">
    <property type="entry name" value="SpoU-like_rRNA-MTase"/>
    <property type="match status" value="1"/>
</dbReference>
<dbReference type="PANTHER" id="PTHR43191">
    <property type="entry name" value="RRNA METHYLTRANSFERASE 3"/>
    <property type="match status" value="1"/>
</dbReference>
<evidence type="ECO:0000313" key="6">
    <source>
        <dbReference type="Proteomes" id="UP001596528"/>
    </source>
</evidence>
<dbReference type="InterPro" id="IPR001537">
    <property type="entry name" value="SpoU_MeTrfase"/>
</dbReference>
<dbReference type="RefSeq" id="WP_138788280.1">
    <property type="nucleotide sequence ID" value="NZ_JBHTGQ010000018.1"/>
</dbReference>
<organism evidence="5 6">
    <name type="scientific">Paenibacillus thermoaerophilus</name>
    <dbReference type="NCBI Taxonomy" id="1215385"/>
    <lineage>
        <taxon>Bacteria</taxon>
        <taxon>Bacillati</taxon>
        <taxon>Bacillota</taxon>
        <taxon>Bacilli</taxon>
        <taxon>Bacillales</taxon>
        <taxon>Paenibacillaceae</taxon>
        <taxon>Paenibacillus</taxon>
    </lineage>
</organism>
<keyword evidence="2 5" id="KW-0489">Methyltransferase</keyword>
<dbReference type="InterPro" id="IPR029064">
    <property type="entry name" value="Ribosomal_eL30-like_sf"/>
</dbReference>
<keyword evidence="3" id="KW-0808">Transferase</keyword>
<evidence type="ECO:0000313" key="5">
    <source>
        <dbReference type="EMBL" id="MFC7750002.1"/>
    </source>
</evidence>
<comment type="caution">
    <text evidence="5">The sequence shown here is derived from an EMBL/GenBank/DDBJ whole genome shotgun (WGS) entry which is preliminary data.</text>
</comment>
<dbReference type="SUPFAM" id="SSF75217">
    <property type="entry name" value="alpha/beta knot"/>
    <property type="match status" value="1"/>
</dbReference>
<dbReference type="EMBL" id="JBHTGQ010000018">
    <property type="protein sequence ID" value="MFC7750002.1"/>
    <property type="molecule type" value="Genomic_DNA"/>
</dbReference>
<dbReference type="Proteomes" id="UP001596528">
    <property type="component" value="Unassembled WGS sequence"/>
</dbReference>
<dbReference type="GO" id="GO:0032259">
    <property type="term" value="P:methylation"/>
    <property type="evidence" value="ECO:0007669"/>
    <property type="project" value="UniProtKB-KW"/>
</dbReference>
<feature type="domain" description="RNA 2-O ribose methyltransferase substrate binding" evidence="4">
    <location>
        <begin position="37"/>
        <end position="123"/>
    </location>
</feature>
<dbReference type="InterPro" id="IPR029026">
    <property type="entry name" value="tRNA_m1G_MTases_N"/>
</dbReference>
<evidence type="ECO:0000259" key="4">
    <source>
        <dbReference type="SMART" id="SM00967"/>
    </source>
</evidence>
<dbReference type="InterPro" id="IPR051259">
    <property type="entry name" value="rRNA_Methyltransferase"/>
</dbReference>
<dbReference type="InterPro" id="IPR013123">
    <property type="entry name" value="SpoU_subst-bd"/>
</dbReference>
<dbReference type="Gene3D" id="3.30.1330.30">
    <property type="match status" value="1"/>
</dbReference>
<dbReference type="SMART" id="SM00967">
    <property type="entry name" value="SpoU_sub_bind"/>
    <property type="match status" value="1"/>
</dbReference>
<dbReference type="SUPFAM" id="SSF55315">
    <property type="entry name" value="L30e-like"/>
    <property type="match status" value="1"/>
</dbReference>
<dbReference type="Gene3D" id="3.40.1280.10">
    <property type="match status" value="1"/>
</dbReference>